<dbReference type="Pfam" id="PF01822">
    <property type="entry name" value="WSC"/>
    <property type="match status" value="2"/>
</dbReference>
<dbReference type="PANTHER" id="PTHR45964:SF5">
    <property type="entry name" value="WSCD FAMILY MEMBER CG9164"/>
    <property type="match status" value="1"/>
</dbReference>
<keyword evidence="4" id="KW-1185">Reference proteome</keyword>
<dbReference type="SMART" id="SM00321">
    <property type="entry name" value="WSC"/>
    <property type="match status" value="2"/>
</dbReference>
<dbReference type="PANTHER" id="PTHR45964">
    <property type="entry name" value="WSCD FAMILY MEMBER CG9164"/>
    <property type="match status" value="1"/>
</dbReference>
<dbReference type="EMBL" id="JAQQWP010000008">
    <property type="protein sequence ID" value="KAK8105491.1"/>
    <property type="molecule type" value="Genomic_DNA"/>
</dbReference>
<keyword evidence="1" id="KW-0677">Repeat</keyword>
<sequence>MTLDSCAANCTDYAWFGVEYGRECYCGAALDKGASKTTGTTINGACAMTCPGNKDQTCGDGSRLSLYYSSDPAKFNGPPKIVGGNANYTYYGCVQEPKYTRAVSGGQTTSRSMTVPQCLTWAASNGYKYAGVEYSSECWGGNTIDSAATNTTDDKCSMLCSGNQRTYCGGPSLLSLYITNSTLIWPGTASR</sequence>
<gene>
    <name evidence="3" type="ORF">PG999_008850</name>
</gene>
<evidence type="ECO:0000259" key="2">
    <source>
        <dbReference type="PROSITE" id="PS51212"/>
    </source>
</evidence>
<feature type="domain" description="WSC" evidence="2">
    <location>
        <begin position="1"/>
        <end position="70"/>
    </location>
</feature>
<evidence type="ECO:0000313" key="3">
    <source>
        <dbReference type="EMBL" id="KAK8105491.1"/>
    </source>
</evidence>
<dbReference type="InterPro" id="IPR051589">
    <property type="entry name" value="Sialate-O-sulfotransferase"/>
</dbReference>
<dbReference type="Proteomes" id="UP001392437">
    <property type="component" value="Unassembled WGS sequence"/>
</dbReference>
<organism evidence="3 4">
    <name type="scientific">Apiospora kogelbergensis</name>
    <dbReference type="NCBI Taxonomy" id="1337665"/>
    <lineage>
        <taxon>Eukaryota</taxon>
        <taxon>Fungi</taxon>
        <taxon>Dikarya</taxon>
        <taxon>Ascomycota</taxon>
        <taxon>Pezizomycotina</taxon>
        <taxon>Sordariomycetes</taxon>
        <taxon>Xylariomycetidae</taxon>
        <taxon>Amphisphaeriales</taxon>
        <taxon>Apiosporaceae</taxon>
        <taxon>Apiospora</taxon>
    </lineage>
</organism>
<proteinExistence type="predicted"/>
<dbReference type="PROSITE" id="PS51212">
    <property type="entry name" value="WSC"/>
    <property type="match status" value="2"/>
</dbReference>
<feature type="domain" description="WSC" evidence="2">
    <location>
        <begin position="87"/>
        <end position="180"/>
    </location>
</feature>
<accession>A0AAW0QJY7</accession>
<dbReference type="InterPro" id="IPR002889">
    <property type="entry name" value="WSC_carb-bd"/>
</dbReference>
<comment type="caution">
    <text evidence="3">The sequence shown here is derived from an EMBL/GenBank/DDBJ whole genome shotgun (WGS) entry which is preliminary data.</text>
</comment>
<reference evidence="3 4" key="1">
    <citation type="submission" date="2023-01" db="EMBL/GenBank/DDBJ databases">
        <title>Analysis of 21 Apiospora genomes using comparative genomics revels a genus with tremendous synthesis potential of carbohydrate active enzymes and secondary metabolites.</title>
        <authorList>
            <person name="Sorensen T."/>
        </authorList>
    </citation>
    <scope>NUCLEOTIDE SEQUENCE [LARGE SCALE GENOMIC DNA]</scope>
    <source>
        <strain evidence="3 4">CBS 117206</strain>
    </source>
</reference>
<name>A0AAW0QJY7_9PEZI</name>
<evidence type="ECO:0000313" key="4">
    <source>
        <dbReference type="Proteomes" id="UP001392437"/>
    </source>
</evidence>
<evidence type="ECO:0000256" key="1">
    <source>
        <dbReference type="ARBA" id="ARBA00022737"/>
    </source>
</evidence>
<dbReference type="AlphaFoldDB" id="A0AAW0QJY7"/>
<protein>
    <submittedName>
        <fullName evidence="3">WSC domain-containing protein</fullName>
    </submittedName>
</protein>